<reference evidence="1" key="1">
    <citation type="submission" date="2007-07" db="EMBL/GenBank/DDBJ databases">
        <title>PCAP assembly of the Caenorhabditis remanei genome.</title>
        <authorList>
            <consortium name="The Caenorhabditis remanei Sequencing Consortium"/>
            <person name="Wilson R.K."/>
        </authorList>
    </citation>
    <scope>NUCLEOTIDE SEQUENCE [LARGE SCALE GENOMIC DNA]</scope>
    <source>
        <strain evidence="1">PB4641</strain>
    </source>
</reference>
<gene>
    <name evidence="1" type="ORF">CRE_10979</name>
</gene>
<accession>E3M5U4</accession>
<dbReference type="AlphaFoldDB" id="E3M5U4"/>
<dbReference type="EMBL" id="DS268425">
    <property type="protein sequence ID" value="EFO92217.1"/>
    <property type="molecule type" value="Genomic_DNA"/>
</dbReference>
<dbReference type="Proteomes" id="UP000008281">
    <property type="component" value="Unassembled WGS sequence"/>
</dbReference>
<proteinExistence type="predicted"/>
<name>E3M5U4_CAERE</name>
<dbReference type="InParanoid" id="E3M5U4"/>
<organism evidence="2">
    <name type="scientific">Caenorhabditis remanei</name>
    <name type="common">Caenorhabditis vulgaris</name>
    <dbReference type="NCBI Taxonomy" id="31234"/>
    <lineage>
        <taxon>Eukaryota</taxon>
        <taxon>Metazoa</taxon>
        <taxon>Ecdysozoa</taxon>
        <taxon>Nematoda</taxon>
        <taxon>Chromadorea</taxon>
        <taxon>Rhabditida</taxon>
        <taxon>Rhabditina</taxon>
        <taxon>Rhabditomorpha</taxon>
        <taxon>Rhabditoidea</taxon>
        <taxon>Rhabditidae</taxon>
        <taxon>Peloderinae</taxon>
        <taxon>Caenorhabditis</taxon>
    </lineage>
</organism>
<keyword evidence="2" id="KW-1185">Reference proteome</keyword>
<sequence length="103" mass="12006">MKFVGIKKKGIRCRSSVIIYLLFASRRVTDANLVRSLYGSVTTLLAIGRSRTTRIPHSHTDRLWMSNFSIDCARTARIRDRVRMVYDVLLRDSDCFRKRIVLD</sequence>
<evidence type="ECO:0000313" key="2">
    <source>
        <dbReference type="Proteomes" id="UP000008281"/>
    </source>
</evidence>
<dbReference type="HOGENOM" id="CLU_2514809_0_0_1"/>
<protein>
    <submittedName>
        <fullName evidence="1">Uncharacterized protein</fullName>
    </submittedName>
</protein>
<evidence type="ECO:0000313" key="1">
    <source>
        <dbReference type="EMBL" id="EFO92217.1"/>
    </source>
</evidence>